<reference evidence="4 5" key="1">
    <citation type="submission" date="2018-07" db="EMBL/GenBank/DDBJ databases">
        <title>Whole Genome Shotgun Sequence of Streptomyces spongiicola strain 531S.</title>
        <authorList>
            <person name="Dohra H."/>
            <person name="Kodani S."/>
        </authorList>
    </citation>
    <scope>NUCLEOTIDE SEQUENCE [LARGE SCALE GENOMIC DNA]</scope>
    <source>
        <strain evidence="4 5">531S</strain>
    </source>
</reference>
<dbReference type="SUPFAM" id="SSF53474">
    <property type="entry name" value="alpha/beta-Hydrolases"/>
    <property type="match status" value="1"/>
</dbReference>
<evidence type="ECO:0000313" key="4">
    <source>
        <dbReference type="EMBL" id="GBP99649.1"/>
    </source>
</evidence>
<organism evidence="4 5">
    <name type="scientific">Streptomyces spongiicola</name>
    <dbReference type="NCBI Taxonomy" id="1690221"/>
    <lineage>
        <taxon>Bacteria</taxon>
        <taxon>Bacillati</taxon>
        <taxon>Actinomycetota</taxon>
        <taxon>Actinomycetes</taxon>
        <taxon>Kitasatosporales</taxon>
        <taxon>Streptomycetaceae</taxon>
        <taxon>Streptomyces</taxon>
    </lineage>
</organism>
<gene>
    <name evidence="4" type="ORF">SSP531S_10440</name>
</gene>
<feature type="region of interest" description="Disordered" evidence="2">
    <location>
        <begin position="61"/>
        <end position="105"/>
    </location>
</feature>
<evidence type="ECO:0000313" key="5">
    <source>
        <dbReference type="Proteomes" id="UP000265354"/>
    </source>
</evidence>
<sequence length="353" mass="37314">MSRPGAGRAEWAVDGTLPAAGSPVSLAVFAEQRCGNGAGGYPPVSHPLRWGPSANPAAYGGVRRSPSGPTAVRCAGPGVNRRRAVPERRETGLPPGAEHRPDRARRSLQSRLMTTVTTHTIEYAADGLTMIGHLAVPAGVGRRPAVLVGPEGVGLSDVERRRADALAELGYVALAFDLHGGRYMDDPEEMLARCIPLLADPDRMRGIGHAALDVLRAEPRTDPDRIAAVGYGTGGAIALELGRDGVELRAIATVNGLTTGRPGEAARIRCPVWAGVGSEDPIMPPAQRDAFTTEMQAAGVDWRLVVYGGALHAFHHPPVDHIVLPGVGYHPRHARRAWRDVVDLLAECLPVTG</sequence>
<comment type="similarity">
    <text evidence="1">Belongs to the AB hydrolase superfamily.</text>
</comment>
<comment type="caution">
    <text evidence="4">The sequence shown here is derived from an EMBL/GenBank/DDBJ whole genome shotgun (WGS) entry which is preliminary data.</text>
</comment>
<accession>A0A388SV75</accession>
<dbReference type="InterPro" id="IPR029058">
    <property type="entry name" value="AB_hydrolase_fold"/>
</dbReference>
<dbReference type="EMBL" id="BGZL01000002">
    <property type="protein sequence ID" value="GBP99649.1"/>
    <property type="molecule type" value="Genomic_DNA"/>
</dbReference>
<evidence type="ECO:0000256" key="2">
    <source>
        <dbReference type="SAM" id="MobiDB-lite"/>
    </source>
</evidence>
<feature type="domain" description="Dienelactone hydrolase" evidence="3">
    <location>
        <begin position="132"/>
        <end position="347"/>
    </location>
</feature>
<dbReference type="InterPro" id="IPR002925">
    <property type="entry name" value="Dienelactn_hydro"/>
</dbReference>
<name>A0A388SV75_9ACTN</name>
<dbReference type="Proteomes" id="UP000265354">
    <property type="component" value="Unassembled WGS sequence"/>
</dbReference>
<dbReference type="AlphaFoldDB" id="A0A388SV75"/>
<dbReference type="PANTHER" id="PTHR22946">
    <property type="entry name" value="DIENELACTONE HYDROLASE DOMAIN-CONTAINING PROTEIN-RELATED"/>
    <property type="match status" value="1"/>
</dbReference>
<dbReference type="Gene3D" id="3.40.50.1820">
    <property type="entry name" value="alpha/beta hydrolase"/>
    <property type="match status" value="1"/>
</dbReference>
<dbReference type="PANTHER" id="PTHR22946:SF0">
    <property type="entry name" value="DIENELACTONE HYDROLASE DOMAIN-CONTAINING PROTEIN"/>
    <property type="match status" value="1"/>
</dbReference>
<dbReference type="Pfam" id="PF01738">
    <property type="entry name" value="DLH"/>
    <property type="match status" value="1"/>
</dbReference>
<dbReference type="GO" id="GO:0016787">
    <property type="term" value="F:hydrolase activity"/>
    <property type="evidence" value="ECO:0007669"/>
    <property type="project" value="InterPro"/>
</dbReference>
<feature type="compositionally biased region" description="Basic and acidic residues" evidence="2">
    <location>
        <begin position="84"/>
        <end position="105"/>
    </location>
</feature>
<evidence type="ECO:0000256" key="1">
    <source>
        <dbReference type="ARBA" id="ARBA00008645"/>
    </source>
</evidence>
<evidence type="ECO:0000259" key="3">
    <source>
        <dbReference type="Pfam" id="PF01738"/>
    </source>
</evidence>
<dbReference type="InterPro" id="IPR050261">
    <property type="entry name" value="FrsA_esterase"/>
</dbReference>
<proteinExistence type="inferred from homology"/>
<protein>
    <recommendedName>
        <fullName evidence="3">Dienelactone hydrolase domain-containing protein</fullName>
    </recommendedName>
</protein>